<organism evidence="2">
    <name type="scientific">Singulisphaera sp. Ch08</name>
    <dbReference type="NCBI Taxonomy" id="3120278"/>
    <lineage>
        <taxon>Bacteria</taxon>
        <taxon>Pseudomonadati</taxon>
        <taxon>Planctomycetota</taxon>
        <taxon>Planctomycetia</taxon>
        <taxon>Isosphaerales</taxon>
        <taxon>Isosphaeraceae</taxon>
        <taxon>Singulisphaera</taxon>
    </lineage>
</organism>
<feature type="region of interest" description="Disordered" evidence="1">
    <location>
        <begin position="127"/>
        <end position="153"/>
    </location>
</feature>
<protein>
    <recommendedName>
        <fullName evidence="3">PEGA domain-containing protein</fullName>
    </recommendedName>
</protein>
<dbReference type="AlphaFoldDB" id="A0AAU7C6P1"/>
<name>A0AAU7C6P1_9BACT</name>
<dbReference type="RefSeq" id="WP_406693468.1">
    <property type="nucleotide sequence ID" value="NZ_CP155447.1"/>
</dbReference>
<sequence length="153" mass="16368">MILQAIARRSCSGVLRNKIFGHICGWTFGGAMLCWVASQSGPRDGTAVVHVTEPDVVVSVGGQTFHVGESLHRPLVCDLPTGEHRLTMTRGATVLYAETFSITGGEEVVLSTWSPPSEGASQIANLPVIDPRRPFQNQSGAPPRESASRFPCP</sequence>
<reference evidence="2" key="1">
    <citation type="submission" date="2024-05" db="EMBL/GenBank/DDBJ databases">
        <title>Planctomycetes of the genus Singulisphaera possess chitinolytic capabilities.</title>
        <authorList>
            <person name="Ivanova A."/>
        </authorList>
    </citation>
    <scope>NUCLEOTIDE SEQUENCE</scope>
    <source>
        <strain evidence="2">Ch08T</strain>
    </source>
</reference>
<gene>
    <name evidence="2" type="ORF">V5E97_20785</name>
</gene>
<evidence type="ECO:0008006" key="3">
    <source>
        <dbReference type="Google" id="ProtNLM"/>
    </source>
</evidence>
<dbReference type="EMBL" id="CP155447">
    <property type="protein sequence ID" value="XBH00793.1"/>
    <property type="molecule type" value="Genomic_DNA"/>
</dbReference>
<proteinExistence type="predicted"/>
<evidence type="ECO:0000256" key="1">
    <source>
        <dbReference type="SAM" id="MobiDB-lite"/>
    </source>
</evidence>
<accession>A0AAU7C6P1</accession>
<evidence type="ECO:0000313" key="2">
    <source>
        <dbReference type="EMBL" id="XBH00793.1"/>
    </source>
</evidence>